<reference evidence="1" key="2">
    <citation type="journal article" date="2023" name="BMC Genomics">
        <title>Pest status, molecular evolution, and epigenetic factors derived from the genome assembly of Frankliniella fusca, a thysanopteran phytovirus vector.</title>
        <authorList>
            <person name="Catto M.A."/>
            <person name="Labadie P.E."/>
            <person name="Jacobson A.L."/>
            <person name="Kennedy G.G."/>
            <person name="Srinivasan R."/>
            <person name="Hunt B.G."/>
        </authorList>
    </citation>
    <scope>NUCLEOTIDE SEQUENCE</scope>
    <source>
        <strain evidence="1">PL_HMW_Pooled</strain>
    </source>
</reference>
<dbReference type="EMBL" id="JAHWGI010001040">
    <property type="protein sequence ID" value="KAK3921624.1"/>
    <property type="molecule type" value="Genomic_DNA"/>
</dbReference>
<protein>
    <submittedName>
        <fullName evidence="1">Protease</fullName>
    </submittedName>
</protein>
<dbReference type="InterPro" id="IPR038765">
    <property type="entry name" value="Papain-like_cys_pep_sf"/>
</dbReference>
<comment type="caution">
    <text evidence="1">The sequence shown here is derived from an EMBL/GenBank/DDBJ whole genome shotgun (WGS) entry which is preliminary data.</text>
</comment>
<evidence type="ECO:0000313" key="2">
    <source>
        <dbReference type="Proteomes" id="UP001219518"/>
    </source>
</evidence>
<gene>
    <name evidence="1" type="ORF">KUF71_010796</name>
</gene>
<evidence type="ECO:0000313" key="1">
    <source>
        <dbReference type="EMBL" id="KAK3921624.1"/>
    </source>
</evidence>
<dbReference type="SUPFAM" id="SSF54001">
    <property type="entry name" value="Cysteine proteinases"/>
    <property type="match status" value="1"/>
</dbReference>
<dbReference type="Proteomes" id="UP001219518">
    <property type="component" value="Unassembled WGS sequence"/>
</dbReference>
<keyword evidence="2" id="KW-1185">Reference proteome</keyword>
<keyword evidence="1" id="KW-0378">Hydrolase</keyword>
<dbReference type="GO" id="GO:0006508">
    <property type="term" value="P:proteolysis"/>
    <property type="evidence" value="ECO:0007669"/>
    <property type="project" value="UniProtKB-KW"/>
</dbReference>
<organism evidence="1 2">
    <name type="scientific">Frankliniella fusca</name>
    <dbReference type="NCBI Taxonomy" id="407009"/>
    <lineage>
        <taxon>Eukaryota</taxon>
        <taxon>Metazoa</taxon>
        <taxon>Ecdysozoa</taxon>
        <taxon>Arthropoda</taxon>
        <taxon>Hexapoda</taxon>
        <taxon>Insecta</taxon>
        <taxon>Pterygota</taxon>
        <taxon>Neoptera</taxon>
        <taxon>Paraneoptera</taxon>
        <taxon>Thysanoptera</taxon>
        <taxon>Terebrantia</taxon>
        <taxon>Thripoidea</taxon>
        <taxon>Thripidae</taxon>
        <taxon>Frankliniella</taxon>
    </lineage>
</organism>
<dbReference type="Gene3D" id="3.40.395.10">
    <property type="entry name" value="Adenoviral Proteinase, Chain A"/>
    <property type="match status" value="1"/>
</dbReference>
<feature type="non-terminal residue" evidence="1">
    <location>
        <position position="150"/>
    </location>
</feature>
<keyword evidence="1" id="KW-0645">Protease</keyword>
<name>A0AAE1HHV8_9NEOP</name>
<dbReference type="AlphaFoldDB" id="A0AAE1HHV8"/>
<accession>A0AAE1HHV8</accession>
<dbReference type="GO" id="GO:0008233">
    <property type="term" value="F:peptidase activity"/>
    <property type="evidence" value="ECO:0007669"/>
    <property type="project" value="UniProtKB-KW"/>
</dbReference>
<sequence length="150" mass="17145">MDGYTLEAVLLKDPHAAPYFAGVFASDTLPRTIQQKPALIIVNTDPIKRPGAHWQAIYLGCYGRGEHFCSYGLGPYVPKIRQFMDLCSLWKKNTIDLQSIDSAVCGQYCTMYLLFKAHGFSMQEFLSYFTTDCNQNDEMVNKMFQRYAKN</sequence>
<reference evidence="1" key="1">
    <citation type="submission" date="2021-07" db="EMBL/GenBank/DDBJ databases">
        <authorList>
            <person name="Catto M.A."/>
            <person name="Jacobson A."/>
            <person name="Kennedy G."/>
            <person name="Labadie P."/>
            <person name="Hunt B.G."/>
            <person name="Srinivasan R."/>
        </authorList>
    </citation>
    <scope>NUCLEOTIDE SEQUENCE</scope>
    <source>
        <strain evidence="1">PL_HMW_Pooled</strain>
        <tissue evidence="1">Head</tissue>
    </source>
</reference>
<proteinExistence type="predicted"/>